<evidence type="ECO:0000259" key="1">
    <source>
        <dbReference type="Pfam" id="PF10536"/>
    </source>
</evidence>
<dbReference type="EMBL" id="JAYWIO010000003">
    <property type="protein sequence ID" value="KAK7273258.1"/>
    <property type="molecule type" value="Genomic_DNA"/>
</dbReference>
<accession>A0AAN9FJU0</accession>
<reference evidence="2 3" key="1">
    <citation type="submission" date="2024-01" db="EMBL/GenBank/DDBJ databases">
        <title>The genomes of 5 underutilized Papilionoideae crops provide insights into root nodulation and disease resistanc.</title>
        <authorList>
            <person name="Yuan L."/>
        </authorList>
    </citation>
    <scope>NUCLEOTIDE SEQUENCE [LARGE SCALE GENOMIC DNA]</scope>
    <source>
        <strain evidence="2">ZHUSHIDOU_FW_LH</strain>
        <tissue evidence="2">Leaf</tissue>
    </source>
</reference>
<organism evidence="2 3">
    <name type="scientific">Crotalaria pallida</name>
    <name type="common">Smooth rattlebox</name>
    <name type="synonym">Crotalaria striata</name>
    <dbReference type="NCBI Taxonomy" id="3830"/>
    <lineage>
        <taxon>Eukaryota</taxon>
        <taxon>Viridiplantae</taxon>
        <taxon>Streptophyta</taxon>
        <taxon>Embryophyta</taxon>
        <taxon>Tracheophyta</taxon>
        <taxon>Spermatophyta</taxon>
        <taxon>Magnoliopsida</taxon>
        <taxon>eudicotyledons</taxon>
        <taxon>Gunneridae</taxon>
        <taxon>Pentapetalae</taxon>
        <taxon>rosids</taxon>
        <taxon>fabids</taxon>
        <taxon>Fabales</taxon>
        <taxon>Fabaceae</taxon>
        <taxon>Papilionoideae</taxon>
        <taxon>50 kb inversion clade</taxon>
        <taxon>genistoids sensu lato</taxon>
        <taxon>core genistoids</taxon>
        <taxon>Crotalarieae</taxon>
        <taxon>Crotalaria</taxon>
    </lineage>
</organism>
<comment type="caution">
    <text evidence="2">The sequence shown here is derived from an EMBL/GenBank/DDBJ whole genome shotgun (WGS) entry which is preliminary data.</text>
</comment>
<name>A0AAN9FJU0_CROPI</name>
<evidence type="ECO:0000313" key="2">
    <source>
        <dbReference type="EMBL" id="KAK7273258.1"/>
    </source>
</evidence>
<dbReference type="Pfam" id="PF10536">
    <property type="entry name" value="PMD"/>
    <property type="match status" value="1"/>
</dbReference>
<dbReference type="InterPro" id="IPR019557">
    <property type="entry name" value="AminoTfrase-like_pln_mobile"/>
</dbReference>
<dbReference type="AlphaFoldDB" id="A0AAN9FJU0"/>
<sequence>MAWIHEHFPGLGLVMADLSYNENMPHIKRWVSFPGREDLHGRYGQALDAIRPENVIWMPYLQHNRSFDDVCLFRGYITCDHTKELYLSDSVLRLFGYKQCVPTPPRAIAEIPLSPEEMDEAFNE</sequence>
<keyword evidence="3" id="KW-1185">Reference proteome</keyword>
<gene>
    <name evidence="2" type="ORF">RIF29_14307</name>
</gene>
<proteinExistence type="predicted"/>
<protein>
    <recommendedName>
        <fullName evidence="1">Aminotransferase-like plant mobile domain-containing protein</fullName>
    </recommendedName>
</protein>
<evidence type="ECO:0000313" key="3">
    <source>
        <dbReference type="Proteomes" id="UP001372338"/>
    </source>
</evidence>
<dbReference type="Proteomes" id="UP001372338">
    <property type="component" value="Unassembled WGS sequence"/>
</dbReference>
<feature type="domain" description="Aminotransferase-like plant mobile" evidence="1">
    <location>
        <begin position="3"/>
        <end position="105"/>
    </location>
</feature>